<proteinExistence type="predicted"/>
<dbReference type="AlphaFoldDB" id="A2ZDJ6"/>
<sequence>MPHRHTSAFEATYDKYTGAGTSRAGGSGQHQELNYFTSGRWDDGQETDSEWSGSRYGGGYDSASQPYYPGYSQSTRFDYGQELSYISDRVELIDDRTREIQDTLACHSQYHQENSGMVASIQHDVHEQAEQLSQYLSRLTPYQ</sequence>
<evidence type="ECO:0000256" key="1">
    <source>
        <dbReference type="SAM" id="MobiDB-lite"/>
    </source>
</evidence>
<organism evidence="2 3">
    <name type="scientific">Oryza sativa subsp. indica</name>
    <name type="common">Rice</name>
    <dbReference type="NCBI Taxonomy" id="39946"/>
    <lineage>
        <taxon>Eukaryota</taxon>
        <taxon>Viridiplantae</taxon>
        <taxon>Streptophyta</taxon>
        <taxon>Embryophyta</taxon>
        <taxon>Tracheophyta</taxon>
        <taxon>Spermatophyta</taxon>
        <taxon>Magnoliopsida</taxon>
        <taxon>Liliopsida</taxon>
        <taxon>Poales</taxon>
        <taxon>Poaceae</taxon>
        <taxon>BOP clade</taxon>
        <taxon>Oryzoideae</taxon>
        <taxon>Oryzeae</taxon>
        <taxon>Oryzinae</taxon>
        <taxon>Oryza</taxon>
        <taxon>Oryza sativa</taxon>
    </lineage>
</organism>
<dbReference type="EMBL" id="CM000136">
    <property type="protein sequence ID" value="EAY80680.1"/>
    <property type="molecule type" value="Genomic_DNA"/>
</dbReference>
<reference evidence="2 3" key="1">
    <citation type="journal article" date="2005" name="PLoS Biol.">
        <title>The genomes of Oryza sativa: a history of duplications.</title>
        <authorList>
            <person name="Yu J."/>
            <person name="Wang J."/>
            <person name="Lin W."/>
            <person name="Li S."/>
            <person name="Li H."/>
            <person name="Zhou J."/>
            <person name="Ni P."/>
            <person name="Dong W."/>
            <person name="Hu S."/>
            <person name="Zeng C."/>
            <person name="Zhang J."/>
            <person name="Zhang Y."/>
            <person name="Li R."/>
            <person name="Xu Z."/>
            <person name="Li S."/>
            <person name="Li X."/>
            <person name="Zheng H."/>
            <person name="Cong L."/>
            <person name="Lin L."/>
            <person name="Yin J."/>
            <person name="Geng J."/>
            <person name="Li G."/>
            <person name="Shi J."/>
            <person name="Liu J."/>
            <person name="Lv H."/>
            <person name="Li J."/>
            <person name="Wang J."/>
            <person name="Deng Y."/>
            <person name="Ran L."/>
            <person name="Shi X."/>
            <person name="Wang X."/>
            <person name="Wu Q."/>
            <person name="Li C."/>
            <person name="Ren X."/>
            <person name="Wang J."/>
            <person name="Wang X."/>
            <person name="Li D."/>
            <person name="Liu D."/>
            <person name="Zhang X."/>
            <person name="Ji Z."/>
            <person name="Zhao W."/>
            <person name="Sun Y."/>
            <person name="Zhang Z."/>
            <person name="Bao J."/>
            <person name="Han Y."/>
            <person name="Dong L."/>
            <person name="Ji J."/>
            <person name="Chen P."/>
            <person name="Wu S."/>
            <person name="Liu J."/>
            <person name="Xiao Y."/>
            <person name="Bu D."/>
            <person name="Tan J."/>
            <person name="Yang L."/>
            <person name="Ye C."/>
            <person name="Zhang J."/>
            <person name="Xu J."/>
            <person name="Zhou Y."/>
            <person name="Yu Y."/>
            <person name="Zhang B."/>
            <person name="Zhuang S."/>
            <person name="Wei H."/>
            <person name="Liu B."/>
            <person name="Lei M."/>
            <person name="Yu H."/>
            <person name="Li Y."/>
            <person name="Xu H."/>
            <person name="Wei S."/>
            <person name="He X."/>
            <person name="Fang L."/>
            <person name="Zhang Z."/>
            <person name="Zhang Y."/>
            <person name="Huang X."/>
            <person name="Su Z."/>
            <person name="Tong W."/>
            <person name="Li J."/>
            <person name="Tong Z."/>
            <person name="Li S."/>
            <person name="Ye J."/>
            <person name="Wang L."/>
            <person name="Fang L."/>
            <person name="Lei T."/>
            <person name="Chen C."/>
            <person name="Chen H."/>
            <person name="Xu Z."/>
            <person name="Li H."/>
            <person name="Huang H."/>
            <person name="Zhang F."/>
            <person name="Xu H."/>
            <person name="Li N."/>
            <person name="Zhao C."/>
            <person name="Li S."/>
            <person name="Dong L."/>
            <person name="Huang Y."/>
            <person name="Li L."/>
            <person name="Xi Y."/>
            <person name="Qi Q."/>
            <person name="Li W."/>
            <person name="Zhang B."/>
            <person name="Hu W."/>
            <person name="Zhang Y."/>
            <person name="Tian X."/>
            <person name="Jiao Y."/>
            <person name="Liang X."/>
            <person name="Jin J."/>
            <person name="Gao L."/>
            <person name="Zheng W."/>
            <person name="Hao B."/>
            <person name="Liu S."/>
            <person name="Wang W."/>
            <person name="Yuan L."/>
            <person name="Cao M."/>
            <person name="McDermott J."/>
            <person name="Samudrala R."/>
            <person name="Wang J."/>
            <person name="Wong G.K."/>
            <person name="Yang H."/>
        </authorList>
    </citation>
    <scope>NUCLEOTIDE SEQUENCE [LARGE SCALE GENOMIC DNA]</scope>
    <source>
        <strain evidence="3">cv. 93-11</strain>
    </source>
</reference>
<name>A2ZDJ6_ORYSI</name>
<evidence type="ECO:0000313" key="3">
    <source>
        <dbReference type="Proteomes" id="UP000007015"/>
    </source>
</evidence>
<feature type="region of interest" description="Disordered" evidence="1">
    <location>
        <begin position="1"/>
        <end position="31"/>
    </location>
</feature>
<protein>
    <submittedName>
        <fullName evidence="2">Uncharacterized protein</fullName>
    </submittedName>
</protein>
<dbReference type="Gramene" id="BGIOSGA034123-TA">
    <property type="protein sequence ID" value="BGIOSGA034123-PA"/>
    <property type="gene ID" value="BGIOSGA034123"/>
</dbReference>
<evidence type="ECO:0000313" key="2">
    <source>
        <dbReference type="EMBL" id="EAY80680.1"/>
    </source>
</evidence>
<dbReference type="Proteomes" id="UP000007015">
    <property type="component" value="Chromosome 11"/>
</dbReference>
<accession>A2ZDJ6</accession>
<gene>
    <name evidence="2" type="ORF">OsI_35862</name>
</gene>
<keyword evidence="3" id="KW-1185">Reference proteome</keyword>
<feature type="region of interest" description="Disordered" evidence="1">
    <location>
        <begin position="38"/>
        <end position="57"/>
    </location>
</feature>
<dbReference type="HOGENOM" id="CLU_150945_0_0_1"/>